<evidence type="ECO:0000313" key="2">
    <source>
        <dbReference type="Proteomes" id="UP000295064"/>
    </source>
</evidence>
<dbReference type="EMBL" id="SNWX01000010">
    <property type="protein sequence ID" value="TDO90058.1"/>
    <property type="molecule type" value="Genomic_DNA"/>
</dbReference>
<dbReference type="OrthoDB" id="163373at2"/>
<dbReference type="Pfam" id="PF13189">
    <property type="entry name" value="Cytidylate_kin2"/>
    <property type="match status" value="1"/>
</dbReference>
<comment type="caution">
    <text evidence="1">The sequence shown here is derived from an EMBL/GenBank/DDBJ whole genome shotgun (WGS) entry which is preliminary data.</text>
</comment>
<keyword evidence="1" id="KW-0808">Transferase</keyword>
<proteinExistence type="predicted"/>
<accession>A0A4R6LU30</accession>
<dbReference type="InterPro" id="IPR027417">
    <property type="entry name" value="P-loop_NTPase"/>
</dbReference>
<dbReference type="Gene3D" id="3.40.50.300">
    <property type="entry name" value="P-loop containing nucleotide triphosphate hydrolases"/>
    <property type="match status" value="1"/>
</dbReference>
<dbReference type="Proteomes" id="UP000295064">
    <property type="component" value="Unassembled WGS sequence"/>
</dbReference>
<evidence type="ECO:0000313" key="1">
    <source>
        <dbReference type="EMBL" id="TDO90058.1"/>
    </source>
</evidence>
<name>A0A4R6LU30_9FIRM</name>
<dbReference type="GO" id="GO:0016301">
    <property type="term" value="F:kinase activity"/>
    <property type="evidence" value="ECO:0007669"/>
    <property type="project" value="UniProtKB-KW"/>
</dbReference>
<gene>
    <name evidence="1" type="ORF">DFR79_11017</name>
</gene>
<reference evidence="1 2" key="1">
    <citation type="submission" date="2019-03" db="EMBL/GenBank/DDBJ databases">
        <title>Subsurface microbial communities from deep shales in Ohio and West Virginia, USA.</title>
        <authorList>
            <person name="Wrighton K."/>
        </authorList>
    </citation>
    <scope>NUCLEOTIDE SEQUENCE [LARGE SCALE GENOMIC DNA]</scope>
    <source>
        <strain evidence="1 2">MA284_T2</strain>
    </source>
</reference>
<protein>
    <submittedName>
        <fullName evidence="1">Cytidylate kinase</fullName>
    </submittedName>
</protein>
<dbReference type="RefSeq" id="WP_133514922.1">
    <property type="nucleotide sequence ID" value="NZ_SNWX01000010.1"/>
</dbReference>
<sequence>MQIITISRQTASGGEKIAEKLSHRLGLKLIDRSYVLKNWLPEVADKHQLHMLEQSTKFYTKIANPGAEKEKQITFAEYIAQKLKKEAENNNLLILGLGAQIIFNNHPYALHFKITASEEYRIKKLEKEFGLHKKEAARELELADRKHRRYLWRIHEQDWEKATLYHLTLNRDGLSLEESISVLMNLIDLKKENPGPLNNDLKVKADAKENENNNQRSFGHESEKEFAKILDMHHIQWEYEPSEFPLEWDPDGNVIMAFRPDFYLTEHDTYVELTTMKRKYTTEKNKKVRLLQELYPHINVKIVYKKDFEQLAEKFELNGGEE</sequence>
<dbReference type="AlphaFoldDB" id="A0A4R6LU30"/>
<keyword evidence="1" id="KW-0418">Kinase</keyword>
<dbReference type="Gene3D" id="3.40.91.30">
    <property type="match status" value="1"/>
</dbReference>
<organism evidence="1 2">
    <name type="scientific">Halanaerobium saccharolyticum</name>
    <dbReference type="NCBI Taxonomy" id="43595"/>
    <lineage>
        <taxon>Bacteria</taxon>
        <taxon>Bacillati</taxon>
        <taxon>Bacillota</taxon>
        <taxon>Clostridia</taxon>
        <taxon>Halanaerobiales</taxon>
        <taxon>Halanaerobiaceae</taxon>
        <taxon>Halanaerobium</taxon>
    </lineage>
</organism>